<protein>
    <submittedName>
        <fullName evidence="1">Uncharacterized protein</fullName>
    </submittedName>
</protein>
<accession>A0A369PWI5</accession>
<reference evidence="1 2" key="1">
    <citation type="submission" date="2018-07" db="EMBL/GenBank/DDBJ databases">
        <title>Pedobacter sp. nov., isolated from soil.</title>
        <authorList>
            <person name="Zhou L.Y."/>
            <person name="Du Z.J."/>
        </authorList>
    </citation>
    <scope>NUCLEOTIDE SEQUENCE [LARGE SCALE GENOMIC DNA]</scope>
    <source>
        <strain evidence="1 2">JDX94</strain>
    </source>
</reference>
<gene>
    <name evidence="1" type="ORF">DU508_06635</name>
</gene>
<proteinExistence type="predicted"/>
<evidence type="ECO:0000313" key="2">
    <source>
        <dbReference type="Proteomes" id="UP000253961"/>
    </source>
</evidence>
<name>A0A369PWI5_9SPHI</name>
<keyword evidence="2" id="KW-1185">Reference proteome</keyword>
<dbReference type="EMBL" id="QPKV01000003">
    <property type="protein sequence ID" value="RDC56874.1"/>
    <property type="molecule type" value="Genomic_DNA"/>
</dbReference>
<evidence type="ECO:0000313" key="1">
    <source>
        <dbReference type="EMBL" id="RDC56874.1"/>
    </source>
</evidence>
<dbReference type="Proteomes" id="UP000253961">
    <property type="component" value="Unassembled WGS sequence"/>
</dbReference>
<dbReference type="AlphaFoldDB" id="A0A369PWI5"/>
<comment type="caution">
    <text evidence="1">The sequence shown here is derived from an EMBL/GenBank/DDBJ whole genome shotgun (WGS) entry which is preliminary data.</text>
</comment>
<sequence length="72" mass="7956">MIVTPSSLMKISAMKQSYRKRIKNQKGDCHEHSRKIGACARKDGKVGMTGNFPNPHVIAMMTVHSLISELCG</sequence>
<organism evidence="1 2">
    <name type="scientific">Pedobacter chinensis</name>
    <dbReference type="NCBI Taxonomy" id="2282421"/>
    <lineage>
        <taxon>Bacteria</taxon>
        <taxon>Pseudomonadati</taxon>
        <taxon>Bacteroidota</taxon>
        <taxon>Sphingobacteriia</taxon>
        <taxon>Sphingobacteriales</taxon>
        <taxon>Sphingobacteriaceae</taxon>
        <taxon>Pedobacter</taxon>
    </lineage>
</organism>